<proteinExistence type="predicted"/>
<dbReference type="PIRSF" id="PIRSF036407">
    <property type="entry name" value="Selenphspht_syn"/>
    <property type="match status" value="1"/>
</dbReference>
<feature type="domain" description="PurM-like N-terminal" evidence="6">
    <location>
        <begin position="21"/>
        <end position="126"/>
    </location>
</feature>
<dbReference type="Pfam" id="PF02769">
    <property type="entry name" value="AIRS_C"/>
    <property type="match status" value="1"/>
</dbReference>
<dbReference type="PANTHER" id="PTHR10256:SF0">
    <property type="entry name" value="INACTIVE SELENIDE, WATER DIKINASE-LIKE PROTEIN-RELATED"/>
    <property type="match status" value="1"/>
</dbReference>
<dbReference type="GO" id="GO:0005524">
    <property type="term" value="F:ATP binding"/>
    <property type="evidence" value="ECO:0007669"/>
    <property type="project" value="UniProtKB-KW"/>
</dbReference>
<dbReference type="Pfam" id="PF00586">
    <property type="entry name" value="AIRS"/>
    <property type="match status" value="1"/>
</dbReference>
<dbReference type="SUPFAM" id="SSF56042">
    <property type="entry name" value="PurM C-terminal domain-like"/>
    <property type="match status" value="1"/>
</dbReference>
<sequence>MLGKLARQHDPHVLVGFDHADDAGVYQIAPEQALVQTVDFFTPIVDDPYTFGQIAATNALSDVYAMGGKPLTSLALVCFPDKADLEILERILAGGLSKMIEAGCTVVGGHSIRDEETKFGYSVTGIIHPKKVLTNAGATPGDTLLLTKALGTGVISTAIKKGKAQPAWIDAAVRSMTTLNKKAAEVITSHVGTDAVVRPAERSSAAIQRFAVHAMTDVTGFGLIGHAREMVLASEVSISISAGSIPLLEGALDCVRAGHVPGGLKNNRDFAECLVEYEDGVPDDIRALLFDPQTAGGLLISVAADDAVRLTQALTAAGVPVAAIGEVSAHRKPLIHVKV</sequence>
<dbReference type="SUPFAM" id="SSF55326">
    <property type="entry name" value="PurM N-terminal domain-like"/>
    <property type="match status" value="1"/>
</dbReference>
<evidence type="ECO:0000256" key="2">
    <source>
        <dbReference type="ARBA" id="ARBA00022741"/>
    </source>
</evidence>
<evidence type="ECO:0000256" key="5">
    <source>
        <dbReference type="ARBA" id="ARBA00023266"/>
    </source>
</evidence>
<dbReference type="GO" id="GO:0004756">
    <property type="term" value="F:selenide, water dikinase activity"/>
    <property type="evidence" value="ECO:0007669"/>
    <property type="project" value="UniProtKB-EC"/>
</dbReference>
<evidence type="ECO:0000256" key="3">
    <source>
        <dbReference type="ARBA" id="ARBA00022777"/>
    </source>
</evidence>
<dbReference type="InterPro" id="IPR010918">
    <property type="entry name" value="PurM-like_C_dom"/>
</dbReference>
<keyword evidence="2" id="KW-0547">Nucleotide-binding</keyword>
<dbReference type="GO" id="GO:0016260">
    <property type="term" value="P:selenocysteine biosynthetic process"/>
    <property type="evidence" value="ECO:0007669"/>
    <property type="project" value="TreeGrafter"/>
</dbReference>
<keyword evidence="1 8" id="KW-0808">Transferase</keyword>
<evidence type="ECO:0000256" key="1">
    <source>
        <dbReference type="ARBA" id="ARBA00022679"/>
    </source>
</evidence>
<dbReference type="EC" id="2.7.9.3" evidence="8"/>
<dbReference type="EMBL" id="OMOD01000190">
    <property type="protein sequence ID" value="SPF49468.1"/>
    <property type="molecule type" value="Genomic_DNA"/>
</dbReference>
<dbReference type="InterPro" id="IPR036921">
    <property type="entry name" value="PurM-like_N_sf"/>
</dbReference>
<dbReference type="Gene3D" id="3.30.1330.10">
    <property type="entry name" value="PurM-like, N-terminal domain"/>
    <property type="match status" value="1"/>
</dbReference>
<gene>
    <name evidence="8" type="primary">selD</name>
    <name evidence="8" type="ORF">SBA1_910016</name>
</gene>
<dbReference type="GO" id="GO:0005737">
    <property type="term" value="C:cytoplasm"/>
    <property type="evidence" value="ECO:0007669"/>
    <property type="project" value="TreeGrafter"/>
</dbReference>
<accession>A0A2U3LC42</accession>
<evidence type="ECO:0000313" key="8">
    <source>
        <dbReference type="EMBL" id="SPF49468.1"/>
    </source>
</evidence>
<dbReference type="PANTHER" id="PTHR10256">
    <property type="entry name" value="SELENIDE, WATER DIKINASE"/>
    <property type="match status" value="1"/>
</dbReference>
<dbReference type="InterPro" id="IPR016188">
    <property type="entry name" value="PurM-like_N"/>
</dbReference>
<dbReference type="InterPro" id="IPR036676">
    <property type="entry name" value="PurM-like_C_sf"/>
</dbReference>
<keyword evidence="5" id="KW-0711">Selenium</keyword>
<keyword evidence="3 8" id="KW-0418">Kinase</keyword>
<dbReference type="Gene3D" id="3.90.650.10">
    <property type="entry name" value="PurM-like C-terminal domain"/>
    <property type="match status" value="1"/>
</dbReference>
<keyword evidence="4" id="KW-0067">ATP-binding</keyword>
<evidence type="ECO:0000313" key="9">
    <source>
        <dbReference type="Proteomes" id="UP000238701"/>
    </source>
</evidence>
<dbReference type="CDD" id="cd02195">
    <property type="entry name" value="SelD"/>
    <property type="match status" value="1"/>
</dbReference>
<organism evidence="8 9">
    <name type="scientific">Candidatus Sulfotelmatobacter kueseliae</name>
    <dbReference type="NCBI Taxonomy" id="2042962"/>
    <lineage>
        <taxon>Bacteria</taxon>
        <taxon>Pseudomonadati</taxon>
        <taxon>Acidobacteriota</taxon>
        <taxon>Terriglobia</taxon>
        <taxon>Terriglobales</taxon>
        <taxon>Candidatus Korobacteraceae</taxon>
        <taxon>Candidatus Sulfotelmatobacter</taxon>
    </lineage>
</organism>
<protein>
    <submittedName>
        <fullName evidence="8">Selenide, water dikinase</fullName>
        <ecNumber evidence="8">2.7.9.3</ecNumber>
    </submittedName>
</protein>
<evidence type="ECO:0000259" key="7">
    <source>
        <dbReference type="Pfam" id="PF02769"/>
    </source>
</evidence>
<dbReference type="NCBIfam" id="TIGR00476">
    <property type="entry name" value="selD"/>
    <property type="match status" value="1"/>
</dbReference>
<dbReference type="AlphaFoldDB" id="A0A2U3LC42"/>
<evidence type="ECO:0000256" key="4">
    <source>
        <dbReference type="ARBA" id="ARBA00022840"/>
    </source>
</evidence>
<dbReference type="Proteomes" id="UP000238701">
    <property type="component" value="Unassembled WGS sequence"/>
</dbReference>
<evidence type="ECO:0000259" key="6">
    <source>
        <dbReference type="Pfam" id="PF00586"/>
    </source>
</evidence>
<name>A0A2U3LC42_9BACT</name>
<dbReference type="InterPro" id="IPR004536">
    <property type="entry name" value="SPS/SelD"/>
</dbReference>
<reference evidence="9" key="1">
    <citation type="submission" date="2018-02" db="EMBL/GenBank/DDBJ databases">
        <authorList>
            <person name="Hausmann B."/>
        </authorList>
    </citation>
    <scope>NUCLEOTIDE SEQUENCE [LARGE SCALE GENOMIC DNA]</scope>
    <source>
        <strain evidence="9">Peat soil MAG SbA1</strain>
    </source>
</reference>
<feature type="domain" description="PurM-like C-terminal" evidence="7">
    <location>
        <begin position="140"/>
        <end position="332"/>
    </location>
</feature>